<reference evidence="2 3" key="1">
    <citation type="journal article" date="2011" name="Proc. Natl. Acad. Sci. U.S.A.">
        <title>Evolutionary erosion of yeast sex chromosomes by mating-type switching accidents.</title>
        <authorList>
            <person name="Gordon J.L."/>
            <person name="Armisen D."/>
            <person name="Proux-Wera E."/>
            <person name="Oheigeartaigh S.S."/>
            <person name="Byrne K.P."/>
            <person name="Wolfe K.H."/>
        </authorList>
    </citation>
    <scope>NUCLEOTIDE SEQUENCE [LARGE SCALE GENOMIC DNA]</scope>
    <source>
        <strain evidence="3">ATCC 24235 / CBS 4417 / NBRC 1672 / NRRL Y-8282 / UCD 70-5</strain>
    </source>
</reference>
<dbReference type="RefSeq" id="XP_003685527.1">
    <property type="nucleotide sequence ID" value="XM_003685479.1"/>
</dbReference>
<dbReference type="KEGG" id="tpf:TPHA_0D04580"/>
<accession>G8BS18</accession>
<dbReference type="STRING" id="1071381.G8BS18"/>
<proteinExistence type="predicted"/>
<name>G8BS18_TETPH</name>
<dbReference type="Proteomes" id="UP000005666">
    <property type="component" value="Chromosome 4"/>
</dbReference>
<organism evidence="2 3">
    <name type="scientific">Tetrapisispora phaffii (strain ATCC 24235 / CBS 4417 / NBRC 1672 / NRRL Y-8282 / UCD 70-5)</name>
    <name type="common">Yeast</name>
    <name type="synonym">Fabospora phaffii</name>
    <dbReference type="NCBI Taxonomy" id="1071381"/>
    <lineage>
        <taxon>Eukaryota</taxon>
        <taxon>Fungi</taxon>
        <taxon>Dikarya</taxon>
        <taxon>Ascomycota</taxon>
        <taxon>Saccharomycotina</taxon>
        <taxon>Saccharomycetes</taxon>
        <taxon>Saccharomycetales</taxon>
        <taxon>Saccharomycetaceae</taxon>
        <taxon>Tetrapisispora</taxon>
    </lineage>
</organism>
<protein>
    <submittedName>
        <fullName evidence="2">Uncharacterized protein</fullName>
    </submittedName>
</protein>
<dbReference type="OMA" id="HICVIMK"/>
<keyword evidence="3" id="KW-1185">Reference proteome</keyword>
<dbReference type="AlphaFoldDB" id="G8BS18"/>
<dbReference type="GeneID" id="11534442"/>
<feature type="region of interest" description="Disordered" evidence="1">
    <location>
        <begin position="67"/>
        <end position="90"/>
    </location>
</feature>
<dbReference type="HOGENOM" id="CLU_581633_0_0_1"/>
<evidence type="ECO:0000313" key="2">
    <source>
        <dbReference type="EMBL" id="CCE63093.1"/>
    </source>
</evidence>
<evidence type="ECO:0000313" key="3">
    <source>
        <dbReference type="Proteomes" id="UP000005666"/>
    </source>
</evidence>
<sequence>MRNTIMDIRSYTERRSVIEPHYSVLDLLEANMGGPPPSANVISNSTNTQNDWNAIIDLSDSWQILSSSSENSEEEDIEVRNGTLGRSRNANMSIHASTTSAYSHSYFDQSASDTSSSNQFVMPRLSYSKKEGSLKAISVVGSHADSFYQEYLQVSTGEYCFMLDVSTDNSVSLLVVQNHLELLDILRHSRDITVVAIVLSLDHRRGDNLEIIKNCNKVLSSMKERKWPMLYYPNLIIIHERANNNHGSKTKVIANLLQFLREHEPSKLNGSIRSDTVSQERSERMIKELFKPNSAPVNNKKNLSRSSIRAIRNVKSMRKSKYKPRIPLTERDKSGIGKKDDKNQNDKDWFYKWSVSISIGIGIGVGYCLSTIIPSTTFSYLLRDFDSNETNDLIAYMDVVTDTDSDFIKDTIDNGQTINLPQTWDFLTSTVRHICVIMKYIILKPISFLGSNWQNLDDSNRIIAMSYVLL</sequence>
<dbReference type="EMBL" id="HE612859">
    <property type="protein sequence ID" value="CCE63093.1"/>
    <property type="molecule type" value="Genomic_DNA"/>
</dbReference>
<gene>
    <name evidence="2" type="primary">TPHA0D04580</name>
    <name evidence="2" type="ordered locus">TPHA_0D04580</name>
</gene>
<evidence type="ECO:0000256" key="1">
    <source>
        <dbReference type="SAM" id="MobiDB-lite"/>
    </source>
</evidence>